<name>A0AAD7ERU4_9AGAR</name>
<reference evidence="1" key="1">
    <citation type="submission" date="2023-03" db="EMBL/GenBank/DDBJ databases">
        <title>Massive genome expansion in bonnet fungi (Mycena s.s.) driven by repeated elements and novel gene families across ecological guilds.</title>
        <authorList>
            <consortium name="Lawrence Berkeley National Laboratory"/>
            <person name="Harder C.B."/>
            <person name="Miyauchi S."/>
            <person name="Viragh M."/>
            <person name="Kuo A."/>
            <person name="Thoen E."/>
            <person name="Andreopoulos B."/>
            <person name="Lu D."/>
            <person name="Skrede I."/>
            <person name="Drula E."/>
            <person name="Henrissat B."/>
            <person name="Morin E."/>
            <person name="Kohler A."/>
            <person name="Barry K."/>
            <person name="LaButti K."/>
            <person name="Morin E."/>
            <person name="Salamov A."/>
            <person name="Lipzen A."/>
            <person name="Mereny Z."/>
            <person name="Hegedus B."/>
            <person name="Baldrian P."/>
            <person name="Stursova M."/>
            <person name="Weitz H."/>
            <person name="Taylor A."/>
            <person name="Grigoriev I.V."/>
            <person name="Nagy L.G."/>
            <person name="Martin F."/>
            <person name="Kauserud H."/>
        </authorList>
    </citation>
    <scope>NUCLEOTIDE SEQUENCE</scope>
    <source>
        <strain evidence="1">CBHHK002</strain>
    </source>
</reference>
<dbReference type="Proteomes" id="UP001218218">
    <property type="component" value="Unassembled WGS sequence"/>
</dbReference>
<dbReference type="EMBL" id="JARIHO010000017">
    <property type="protein sequence ID" value="KAJ7348492.1"/>
    <property type="molecule type" value="Genomic_DNA"/>
</dbReference>
<dbReference type="InterPro" id="IPR041078">
    <property type="entry name" value="Plavaka"/>
</dbReference>
<dbReference type="Pfam" id="PF18759">
    <property type="entry name" value="Plavaka"/>
    <property type="match status" value="1"/>
</dbReference>
<keyword evidence="2" id="KW-1185">Reference proteome</keyword>
<proteinExistence type="predicted"/>
<evidence type="ECO:0000313" key="1">
    <source>
        <dbReference type="EMBL" id="KAJ7348492.1"/>
    </source>
</evidence>
<organism evidence="1 2">
    <name type="scientific">Mycena albidolilacea</name>
    <dbReference type="NCBI Taxonomy" id="1033008"/>
    <lineage>
        <taxon>Eukaryota</taxon>
        <taxon>Fungi</taxon>
        <taxon>Dikarya</taxon>
        <taxon>Basidiomycota</taxon>
        <taxon>Agaricomycotina</taxon>
        <taxon>Agaricomycetes</taxon>
        <taxon>Agaricomycetidae</taxon>
        <taxon>Agaricales</taxon>
        <taxon>Marasmiineae</taxon>
        <taxon>Mycenaceae</taxon>
        <taxon>Mycena</taxon>
    </lineage>
</organism>
<dbReference type="AlphaFoldDB" id="A0AAD7ERU4"/>
<accession>A0AAD7ERU4</accession>
<evidence type="ECO:0000313" key="2">
    <source>
        <dbReference type="Proteomes" id="UP001218218"/>
    </source>
</evidence>
<gene>
    <name evidence="1" type="ORF">DFH08DRAFT_959895</name>
</gene>
<protein>
    <submittedName>
        <fullName evidence="1">Uncharacterized protein</fullName>
    </submittedName>
</protein>
<sequence>MLIIWQCLNSYSIIPGAQAIIVLKSVLNAISTVYWDTNGSRSHPQSAALDEGPTIYTQVCTDAGIKPIYHPFWEGLPYTNIYRTISPDILHQLYQGVVKHLIAWVTAAAVKPRITSLSRAIGTEHDQISRFLLSLVIDTQLPYGHSSSKLVGTVRTLLDFVYLVQTTDNYNTEYTERLHIDLAKEAYCSTNFKDEFPQMTLWLEHKEKIYRHENYIQWRLNGCPSPPIIEDIYPGIVFECQLKMTKHPTLKSVRMSRLVTDYGATLFRDGPPYLCYVVLA</sequence>
<comment type="caution">
    <text evidence="1">The sequence shown here is derived from an EMBL/GenBank/DDBJ whole genome shotgun (WGS) entry which is preliminary data.</text>
</comment>